<dbReference type="RefSeq" id="WP_140650280.1">
    <property type="nucleotide sequence ID" value="NZ_RCZB01000001.1"/>
</dbReference>
<dbReference type="OrthoDB" id="9767863at2"/>
<organism evidence="3 4">
    <name type="scientific">Rhodanobacter glycinis</name>
    <dbReference type="NCBI Taxonomy" id="582702"/>
    <lineage>
        <taxon>Bacteria</taxon>
        <taxon>Pseudomonadati</taxon>
        <taxon>Pseudomonadota</taxon>
        <taxon>Gammaproteobacteria</taxon>
        <taxon>Lysobacterales</taxon>
        <taxon>Rhodanobacteraceae</taxon>
        <taxon>Rhodanobacter</taxon>
    </lineage>
</organism>
<keyword evidence="4" id="KW-1185">Reference proteome</keyword>
<dbReference type="InterPro" id="IPR050879">
    <property type="entry name" value="Acyltransferase_3"/>
</dbReference>
<reference evidence="3 4" key="1">
    <citation type="journal article" date="2019" name="Environ. Microbiol.">
        <title>Species interactions and distinct microbial communities in high Arctic permafrost affected cryosols are associated with the CH4 and CO2 gas fluxes.</title>
        <authorList>
            <person name="Altshuler I."/>
            <person name="Hamel J."/>
            <person name="Turney S."/>
            <person name="Magnuson E."/>
            <person name="Levesque R."/>
            <person name="Greer C."/>
            <person name="Whyte L.G."/>
        </authorList>
    </citation>
    <scope>NUCLEOTIDE SEQUENCE [LARGE SCALE GENOMIC DNA]</scope>
    <source>
        <strain evidence="3 4">S13Y</strain>
    </source>
</reference>
<feature type="domain" description="Acyltransferase 3" evidence="2">
    <location>
        <begin position="12"/>
        <end position="323"/>
    </location>
</feature>
<name>A0A502CDL3_9GAMM</name>
<feature type="transmembrane region" description="Helical" evidence="1">
    <location>
        <begin position="229"/>
        <end position="246"/>
    </location>
</feature>
<dbReference type="PANTHER" id="PTHR23028:SF53">
    <property type="entry name" value="ACYL_TRANSF_3 DOMAIN-CONTAINING PROTEIN"/>
    <property type="match status" value="1"/>
</dbReference>
<feature type="transmembrane region" description="Helical" evidence="1">
    <location>
        <begin position="16"/>
        <end position="34"/>
    </location>
</feature>
<feature type="transmembrane region" description="Helical" evidence="1">
    <location>
        <begin position="175"/>
        <end position="192"/>
    </location>
</feature>
<dbReference type="EMBL" id="RCZO01000002">
    <property type="protein sequence ID" value="TPG10714.1"/>
    <property type="molecule type" value="Genomic_DNA"/>
</dbReference>
<dbReference type="PANTHER" id="PTHR23028">
    <property type="entry name" value="ACETYLTRANSFERASE"/>
    <property type="match status" value="1"/>
</dbReference>
<dbReference type="GO" id="GO:0016020">
    <property type="term" value="C:membrane"/>
    <property type="evidence" value="ECO:0007669"/>
    <property type="project" value="TreeGrafter"/>
</dbReference>
<feature type="transmembrane region" description="Helical" evidence="1">
    <location>
        <begin position="306"/>
        <end position="328"/>
    </location>
</feature>
<dbReference type="GO" id="GO:0000271">
    <property type="term" value="P:polysaccharide biosynthetic process"/>
    <property type="evidence" value="ECO:0007669"/>
    <property type="project" value="TreeGrafter"/>
</dbReference>
<protein>
    <submittedName>
        <fullName evidence="3">Acyltransferase</fullName>
    </submittedName>
</protein>
<keyword evidence="1" id="KW-0812">Transmembrane</keyword>
<keyword evidence="1" id="KW-0472">Membrane</keyword>
<sequence>MREPIPDHDKLNNFDGLRLFAALLVLFSHQFVFLGSTEPAPVGDSLGMVAVMMFFVMSGYLVSESWYRDPHLMRFASRRLLRIWPGLAAAAVAIALVSAAITVLPLHDYFGSGTRKFILANFKFETIYRLPGVFDTVPANPSLSAVNGSWWTIPVEARCYAYLAVLGAIGMRRRLLSVVVLGLVTLMYVKTLPGHSKADPFDNISFFYTAFFMTGVCARQYIEELQRHRLALLGAIAVVIVTAVAFDQPRLGEWAVIAPLTLVLGSLSTPVIRSANRFGDLSYGIYLYAYFLQQLTVRLWPGQPSFGASVTIATLATVMVAWCSWHAVEAPSLRLKHRLRRWFPNAAA</sequence>
<feature type="transmembrane region" description="Helical" evidence="1">
    <location>
        <begin position="83"/>
        <end position="106"/>
    </location>
</feature>
<evidence type="ECO:0000313" key="4">
    <source>
        <dbReference type="Proteomes" id="UP000319486"/>
    </source>
</evidence>
<feature type="transmembrane region" description="Helical" evidence="1">
    <location>
        <begin position="46"/>
        <end position="63"/>
    </location>
</feature>
<evidence type="ECO:0000256" key="1">
    <source>
        <dbReference type="SAM" id="Phobius"/>
    </source>
</evidence>
<dbReference type="Proteomes" id="UP000319486">
    <property type="component" value="Unassembled WGS sequence"/>
</dbReference>
<accession>A0A502CDL3</accession>
<evidence type="ECO:0000259" key="2">
    <source>
        <dbReference type="Pfam" id="PF01757"/>
    </source>
</evidence>
<dbReference type="GO" id="GO:0016747">
    <property type="term" value="F:acyltransferase activity, transferring groups other than amino-acyl groups"/>
    <property type="evidence" value="ECO:0007669"/>
    <property type="project" value="InterPro"/>
</dbReference>
<proteinExistence type="predicted"/>
<feature type="transmembrane region" description="Helical" evidence="1">
    <location>
        <begin position="204"/>
        <end position="222"/>
    </location>
</feature>
<keyword evidence="3" id="KW-0808">Transferase</keyword>
<comment type="caution">
    <text evidence="3">The sequence shown here is derived from an EMBL/GenBank/DDBJ whole genome shotgun (WGS) entry which is preliminary data.</text>
</comment>
<evidence type="ECO:0000313" key="3">
    <source>
        <dbReference type="EMBL" id="TPG10714.1"/>
    </source>
</evidence>
<keyword evidence="3" id="KW-0012">Acyltransferase</keyword>
<feature type="transmembrane region" description="Helical" evidence="1">
    <location>
        <begin position="252"/>
        <end position="271"/>
    </location>
</feature>
<dbReference type="AlphaFoldDB" id="A0A502CDL3"/>
<feature type="transmembrane region" description="Helical" evidence="1">
    <location>
        <begin position="283"/>
        <end position="300"/>
    </location>
</feature>
<keyword evidence="1" id="KW-1133">Transmembrane helix</keyword>
<dbReference type="InterPro" id="IPR002656">
    <property type="entry name" value="Acyl_transf_3_dom"/>
</dbReference>
<dbReference type="Pfam" id="PF01757">
    <property type="entry name" value="Acyl_transf_3"/>
    <property type="match status" value="1"/>
</dbReference>
<gene>
    <name evidence="3" type="ORF">EAH88_06455</name>
</gene>